<keyword evidence="1" id="KW-0328">Glycosyltransferase</keyword>
<gene>
    <name evidence="5" type="ORF">L8V01_02900</name>
</gene>
<dbReference type="Pfam" id="PF13439">
    <property type="entry name" value="Glyco_transf_4"/>
    <property type="match status" value="1"/>
</dbReference>
<evidence type="ECO:0000259" key="4">
    <source>
        <dbReference type="Pfam" id="PF13439"/>
    </source>
</evidence>
<evidence type="ECO:0000256" key="1">
    <source>
        <dbReference type="ARBA" id="ARBA00022676"/>
    </source>
</evidence>
<protein>
    <submittedName>
        <fullName evidence="5">Glycosyltransferase family 4 protein</fullName>
    </submittedName>
</protein>
<dbReference type="SUPFAM" id="SSF53756">
    <property type="entry name" value="UDP-Glycosyltransferase/glycogen phosphorylase"/>
    <property type="match status" value="1"/>
</dbReference>
<dbReference type="EMBL" id="JAKMUU010000001">
    <property type="protein sequence ID" value="MCZ9306433.1"/>
    <property type="molecule type" value="Genomic_DNA"/>
</dbReference>
<dbReference type="InterPro" id="IPR028098">
    <property type="entry name" value="Glyco_trans_4-like_N"/>
</dbReference>
<dbReference type="CDD" id="cd03801">
    <property type="entry name" value="GT4_PimA-like"/>
    <property type="match status" value="1"/>
</dbReference>
<evidence type="ECO:0000313" key="6">
    <source>
        <dbReference type="Proteomes" id="UP001146430"/>
    </source>
</evidence>
<feature type="domain" description="Glycosyl transferase family 1" evidence="3">
    <location>
        <begin position="168"/>
        <end position="320"/>
    </location>
</feature>
<dbReference type="Proteomes" id="UP001146430">
    <property type="component" value="Unassembled WGS sequence"/>
</dbReference>
<sequence length="353" mass="39663">MGRIPKSREDNLDGVIYRRIIPRIFFPNSRLRAQEEIRELTRIAKSEQVGVIHTTTDYRNAYVASQVAKRLSIPWVYEVRGERENTWLSQFEAEKRNEAAASGYYTYAHEKEMEAVRKAGRTIFLSEVAKADAVSKGIDPGLAWVIPNSLPRRSTTAEGHDSAQKLVSSLVDKSKKYIGTVSSLVHYEGLSIVIRALPFLPADVNALFVGDGIERSRLEALARSLGVADRVVFAGKQPTESIGEWYGALDVFVVPRISSLVTARVTPIKTLEAMRIGIPVLASDLPALHEVTGELAVYFAPENLEDFVRKIKVILDGNVEINQERVNQWLRTRTWEHNVKKLEAMYTELTGEK</sequence>
<dbReference type="InterPro" id="IPR001296">
    <property type="entry name" value="Glyco_trans_1"/>
</dbReference>
<reference evidence="5" key="1">
    <citation type="submission" date="2022-02" db="EMBL/GenBank/DDBJ databases">
        <title>Corynebacterium sp. from urogenital microbiome.</title>
        <authorList>
            <person name="Cappelli E.A."/>
            <person name="Ribeiro T.G."/>
            <person name="Peixe L."/>
        </authorList>
    </citation>
    <scope>NUCLEOTIDE SEQUENCE</scope>
    <source>
        <strain evidence="5">C8Ua_181</strain>
    </source>
</reference>
<dbReference type="Gene3D" id="3.40.50.2000">
    <property type="entry name" value="Glycogen Phosphorylase B"/>
    <property type="match status" value="2"/>
</dbReference>
<evidence type="ECO:0000313" key="5">
    <source>
        <dbReference type="EMBL" id="MCZ9306433.1"/>
    </source>
</evidence>
<feature type="domain" description="Glycosyltransferase subfamily 4-like N-terminal" evidence="4">
    <location>
        <begin position="14"/>
        <end position="148"/>
    </location>
</feature>
<evidence type="ECO:0000259" key="3">
    <source>
        <dbReference type="Pfam" id="PF00534"/>
    </source>
</evidence>
<dbReference type="PANTHER" id="PTHR46401:SF2">
    <property type="entry name" value="GLYCOSYLTRANSFERASE WBBK-RELATED"/>
    <property type="match status" value="1"/>
</dbReference>
<proteinExistence type="predicted"/>
<accession>A0A9X3MBU3</accession>
<dbReference type="Pfam" id="PF00534">
    <property type="entry name" value="Glycos_transf_1"/>
    <property type="match status" value="1"/>
</dbReference>
<keyword evidence="2" id="KW-0808">Transferase</keyword>
<organism evidence="5 6">
    <name type="scientific">Corynebacterium curieae</name>
    <dbReference type="NCBI Taxonomy" id="2913500"/>
    <lineage>
        <taxon>Bacteria</taxon>
        <taxon>Bacillati</taxon>
        <taxon>Actinomycetota</taxon>
        <taxon>Actinomycetes</taxon>
        <taxon>Mycobacteriales</taxon>
        <taxon>Corynebacteriaceae</taxon>
        <taxon>Corynebacterium</taxon>
    </lineage>
</organism>
<dbReference type="GO" id="GO:0009103">
    <property type="term" value="P:lipopolysaccharide biosynthetic process"/>
    <property type="evidence" value="ECO:0007669"/>
    <property type="project" value="TreeGrafter"/>
</dbReference>
<name>A0A9X3MBU3_9CORY</name>
<dbReference type="GO" id="GO:0016757">
    <property type="term" value="F:glycosyltransferase activity"/>
    <property type="evidence" value="ECO:0007669"/>
    <property type="project" value="UniProtKB-KW"/>
</dbReference>
<dbReference type="PANTHER" id="PTHR46401">
    <property type="entry name" value="GLYCOSYLTRANSFERASE WBBK-RELATED"/>
    <property type="match status" value="1"/>
</dbReference>
<comment type="caution">
    <text evidence="5">The sequence shown here is derived from an EMBL/GenBank/DDBJ whole genome shotgun (WGS) entry which is preliminary data.</text>
</comment>
<evidence type="ECO:0000256" key="2">
    <source>
        <dbReference type="ARBA" id="ARBA00022679"/>
    </source>
</evidence>
<dbReference type="AlphaFoldDB" id="A0A9X3MBU3"/>